<dbReference type="InterPro" id="IPR036259">
    <property type="entry name" value="MFS_trans_sf"/>
</dbReference>
<feature type="transmembrane region" description="Helical" evidence="4">
    <location>
        <begin position="464"/>
        <end position="485"/>
    </location>
</feature>
<dbReference type="Gene3D" id="1.20.1250.20">
    <property type="entry name" value="MFS general substrate transporter like domains"/>
    <property type="match status" value="2"/>
</dbReference>
<evidence type="ECO:0000256" key="1">
    <source>
        <dbReference type="ARBA" id="ARBA00004141"/>
    </source>
</evidence>
<keyword evidence="6" id="KW-1185">Reference proteome</keyword>
<feature type="transmembrane region" description="Helical" evidence="4">
    <location>
        <begin position="98"/>
        <end position="117"/>
    </location>
</feature>
<dbReference type="EMBL" id="KQ965771">
    <property type="protein sequence ID" value="KXS14103.1"/>
    <property type="molecule type" value="Genomic_DNA"/>
</dbReference>
<dbReference type="STRING" id="1344416.A0A139ACF5"/>
<keyword evidence="4" id="KW-0472">Membrane</keyword>
<evidence type="ECO:0000256" key="4">
    <source>
        <dbReference type="SAM" id="Phobius"/>
    </source>
</evidence>
<dbReference type="SUPFAM" id="SSF103473">
    <property type="entry name" value="MFS general substrate transporter"/>
    <property type="match status" value="1"/>
</dbReference>
<dbReference type="Pfam" id="PF07690">
    <property type="entry name" value="MFS_1"/>
    <property type="match status" value="1"/>
</dbReference>
<name>A0A139ACF5_GONPJ</name>
<keyword evidence="4" id="KW-1133">Transmembrane helix</keyword>
<keyword evidence="4" id="KW-0812">Transmembrane</keyword>
<accession>A0A139ACF5</accession>
<dbReference type="PANTHER" id="PTHR11360:SF317">
    <property type="entry name" value="MAJOR FACILITATOR SUPERFAMILY (MFS) PROFILE DOMAIN-CONTAINING PROTEIN-RELATED"/>
    <property type="match status" value="1"/>
</dbReference>
<dbReference type="OrthoDB" id="410267at2759"/>
<feature type="transmembrane region" description="Helical" evidence="4">
    <location>
        <begin position="124"/>
        <end position="143"/>
    </location>
</feature>
<evidence type="ECO:0000313" key="5">
    <source>
        <dbReference type="EMBL" id="KXS14103.1"/>
    </source>
</evidence>
<feature type="transmembrane region" description="Helical" evidence="4">
    <location>
        <begin position="373"/>
        <end position="391"/>
    </location>
</feature>
<feature type="transmembrane region" description="Helical" evidence="4">
    <location>
        <begin position="149"/>
        <end position="169"/>
    </location>
</feature>
<dbReference type="Proteomes" id="UP000070544">
    <property type="component" value="Unassembled WGS sequence"/>
</dbReference>
<feature type="transmembrane region" description="Helical" evidence="4">
    <location>
        <begin position="403"/>
        <end position="422"/>
    </location>
</feature>
<gene>
    <name evidence="5" type="ORF">M427DRAFT_135981</name>
</gene>
<feature type="transmembrane region" description="Helical" evidence="4">
    <location>
        <begin position="56"/>
        <end position="78"/>
    </location>
</feature>
<dbReference type="GO" id="GO:0022857">
    <property type="term" value="F:transmembrane transporter activity"/>
    <property type="evidence" value="ECO:0007669"/>
    <property type="project" value="InterPro"/>
</dbReference>
<evidence type="ECO:0000256" key="3">
    <source>
        <dbReference type="SAM" id="MobiDB-lite"/>
    </source>
</evidence>
<feature type="transmembrane region" description="Helical" evidence="4">
    <location>
        <begin position="218"/>
        <end position="236"/>
    </location>
</feature>
<dbReference type="GO" id="GO:0016020">
    <property type="term" value="C:membrane"/>
    <property type="evidence" value="ECO:0007669"/>
    <property type="project" value="UniProtKB-SubCell"/>
</dbReference>
<proteinExistence type="inferred from homology"/>
<feature type="region of interest" description="Disordered" evidence="3">
    <location>
        <begin position="272"/>
        <end position="297"/>
    </location>
</feature>
<protein>
    <submittedName>
        <fullName evidence="5">MFS general substrate transporter</fullName>
    </submittedName>
</protein>
<sequence length="573" mass="62434">MSLREKFLNHYNNTKVTRDPAAIERDQYLEFPPPINVFGKFVIPGGYLIRIKFNRWFLLPAAVIVMCCVGSIYAWSGYNAAVDTAISGNSAAGNAPNTFYIAVAFFGPTSSILGPWMERVGPRSAALLGITGYFLGNMFAAIACYTKQLWLLYLGMGIVGGCGIGITYISPVSPLQKWFPDRRGLASGFAVAGFGLGSFFASFAQTALITQYGVVKTFVILGFCYLAISLLFIPVLRVPPPGYVIDGVTIDTIKGMEKISILASGAGEEDAKVKDAKAEEATTESGNANGEPGASSDDMTHIVKEAVAPADVEVSAKSPLAMMQSINLVDAVLSVEFRMMFIMLFCNILFGLTTTSKLQDMIKLQFHRSADEAALINALFAVFNALGRVTIPSLSDYIGRKGVYLINLGAQIIICAAFPSIFNNGVYWAFIICIFALVMVYGAGFGSIPAFLSDQFGARNTGATHGVILWAWSLDAVIGIGYNTILNQQVAKYGKDAPNIYNLNFYWLLPVICVGFLVTIFIPTNIRDRILPKFPNELIRVRLGGRMRLVTTKGFRTVSQEDEDRLWNELASK</sequence>
<dbReference type="InterPro" id="IPR011701">
    <property type="entry name" value="MFS"/>
</dbReference>
<comment type="similarity">
    <text evidence="2">Belongs to the major facilitator superfamily. Monocarboxylate porter (TC 2.A.1.13) family.</text>
</comment>
<dbReference type="PANTHER" id="PTHR11360">
    <property type="entry name" value="MONOCARBOXYLATE TRANSPORTER"/>
    <property type="match status" value="1"/>
</dbReference>
<dbReference type="OMA" id="HQLWLMW"/>
<feature type="transmembrane region" description="Helical" evidence="4">
    <location>
        <begin position="189"/>
        <end position="212"/>
    </location>
</feature>
<dbReference type="AlphaFoldDB" id="A0A139ACF5"/>
<feature type="transmembrane region" description="Helical" evidence="4">
    <location>
        <begin position="331"/>
        <end position="353"/>
    </location>
</feature>
<organism evidence="5 6">
    <name type="scientific">Gonapodya prolifera (strain JEL478)</name>
    <name type="common">Monoblepharis prolifera</name>
    <dbReference type="NCBI Taxonomy" id="1344416"/>
    <lineage>
        <taxon>Eukaryota</taxon>
        <taxon>Fungi</taxon>
        <taxon>Fungi incertae sedis</taxon>
        <taxon>Chytridiomycota</taxon>
        <taxon>Chytridiomycota incertae sedis</taxon>
        <taxon>Monoblepharidomycetes</taxon>
        <taxon>Monoblepharidales</taxon>
        <taxon>Gonapodyaceae</taxon>
        <taxon>Gonapodya</taxon>
    </lineage>
</organism>
<dbReference type="InterPro" id="IPR050327">
    <property type="entry name" value="Proton-linked_MCT"/>
</dbReference>
<evidence type="ECO:0000313" key="6">
    <source>
        <dbReference type="Proteomes" id="UP000070544"/>
    </source>
</evidence>
<feature type="transmembrane region" description="Helical" evidence="4">
    <location>
        <begin position="505"/>
        <end position="526"/>
    </location>
</feature>
<dbReference type="CDD" id="cd17353">
    <property type="entry name" value="MFS_OFA_like"/>
    <property type="match status" value="1"/>
</dbReference>
<reference evidence="5 6" key="1">
    <citation type="journal article" date="2015" name="Genome Biol. Evol.">
        <title>Phylogenomic analyses indicate that early fungi evolved digesting cell walls of algal ancestors of land plants.</title>
        <authorList>
            <person name="Chang Y."/>
            <person name="Wang S."/>
            <person name="Sekimoto S."/>
            <person name="Aerts A.L."/>
            <person name="Choi C."/>
            <person name="Clum A."/>
            <person name="LaButti K.M."/>
            <person name="Lindquist E.A."/>
            <person name="Yee Ngan C."/>
            <person name="Ohm R.A."/>
            <person name="Salamov A.A."/>
            <person name="Grigoriev I.V."/>
            <person name="Spatafora J.W."/>
            <person name="Berbee M.L."/>
        </authorList>
    </citation>
    <scope>NUCLEOTIDE SEQUENCE [LARGE SCALE GENOMIC DNA]</scope>
    <source>
        <strain evidence="5 6">JEL478</strain>
    </source>
</reference>
<comment type="subcellular location">
    <subcellularLocation>
        <location evidence="1">Membrane</location>
        <topology evidence="1">Multi-pass membrane protein</topology>
    </subcellularLocation>
</comment>
<feature type="transmembrane region" description="Helical" evidence="4">
    <location>
        <begin position="428"/>
        <end position="452"/>
    </location>
</feature>
<evidence type="ECO:0000256" key="2">
    <source>
        <dbReference type="ARBA" id="ARBA00006727"/>
    </source>
</evidence>